<dbReference type="InterPro" id="IPR036909">
    <property type="entry name" value="Cyt_c-like_dom_sf"/>
</dbReference>
<evidence type="ECO:0000256" key="13">
    <source>
        <dbReference type="ARBA" id="ARBA00022989"/>
    </source>
</evidence>
<dbReference type="Pfam" id="PF13442">
    <property type="entry name" value="Cytochrome_CBB3"/>
    <property type="match status" value="1"/>
</dbReference>
<evidence type="ECO:0000256" key="7">
    <source>
        <dbReference type="ARBA" id="ARBA00022660"/>
    </source>
</evidence>
<accession>A0ABN2XBU3</accession>
<dbReference type="PROSITE" id="PS51007">
    <property type="entry name" value="CYTC"/>
    <property type="match status" value="1"/>
</dbReference>
<keyword evidence="20" id="KW-1185">Reference proteome</keyword>
<evidence type="ECO:0000256" key="6">
    <source>
        <dbReference type="ARBA" id="ARBA00022617"/>
    </source>
</evidence>
<evidence type="ECO:0000313" key="20">
    <source>
        <dbReference type="Proteomes" id="UP001500984"/>
    </source>
</evidence>
<evidence type="ECO:0000256" key="3">
    <source>
        <dbReference type="ARBA" id="ARBA00017819"/>
    </source>
</evidence>
<evidence type="ECO:0000313" key="19">
    <source>
        <dbReference type="EMBL" id="GAA2107248.1"/>
    </source>
</evidence>
<evidence type="ECO:0000256" key="9">
    <source>
        <dbReference type="ARBA" id="ARBA00022723"/>
    </source>
</evidence>
<dbReference type="SUPFAM" id="SSF46626">
    <property type="entry name" value="Cytochrome c"/>
    <property type="match status" value="2"/>
</dbReference>
<evidence type="ECO:0000256" key="1">
    <source>
        <dbReference type="ARBA" id="ARBA00004651"/>
    </source>
</evidence>
<proteinExistence type="predicted"/>
<gene>
    <name evidence="19" type="ORF">GCM10009823_33940</name>
</gene>
<dbReference type="InterPro" id="IPR009056">
    <property type="entry name" value="Cyt_c-like_dom"/>
</dbReference>
<evidence type="ECO:0000256" key="16">
    <source>
        <dbReference type="ARBA" id="ARBA00029351"/>
    </source>
</evidence>
<keyword evidence="13 17" id="KW-1133">Transmembrane helix</keyword>
<keyword evidence="15 17" id="KW-0472">Membrane</keyword>
<evidence type="ECO:0000256" key="14">
    <source>
        <dbReference type="ARBA" id="ARBA00023004"/>
    </source>
</evidence>
<organism evidence="19 20">
    <name type="scientific">Brevibacterium salitolerans</name>
    <dbReference type="NCBI Taxonomy" id="1403566"/>
    <lineage>
        <taxon>Bacteria</taxon>
        <taxon>Bacillati</taxon>
        <taxon>Actinomycetota</taxon>
        <taxon>Actinomycetes</taxon>
        <taxon>Micrococcales</taxon>
        <taxon>Brevibacteriaceae</taxon>
        <taxon>Brevibacterium</taxon>
    </lineage>
</organism>
<keyword evidence="14 17" id="KW-0408">Iron</keyword>
<evidence type="ECO:0000256" key="17">
    <source>
        <dbReference type="PIRNR" id="PIRNR000007"/>
    </source>
</evidence>
<comment type="subcellular location">
    <subcellularLocation>
        <location evidence="1 17">Cell membrane</location>
        <topology evidence="1 17">Multi-pass membrane protein</topology>
    </subcellularLocation>
</comment>
<evidence type="ECO:0000256" key="10">
    <source>
        <dbReference type="ARBA" id="ARBA00022737"/>
    </source>
</evidence>
<name>A0ABN2XBU3_9MICO</name>
<dbReference type="InterPro" id="IPR050597">
    <property type="entry name" value="Cytochrome_c_Oxidase_Subunit"/>
</dbReference>
<feature type="transmembrane region" description="Helical" evidence="17">
    <location>
        <begin position="239"/>
        <end position="258"/>
    </location>
</feature>
<keyword evidence="12 17" id="KW-0249">Electron transport</keyword>
<dbReference type="Pfam" id="PF00034">
    <property type="entry name" value="Cytochrom_C"/>
    <property type="match status" value="1"/>
</dbReference>
<reference evidence="19 20" key="1">
    <citation type="journal article" date="2019" name="Int. J. Syst. Evol. Microbiol.">
        <title>The Global Catalogue of Microorganisms (GCM) 10K type strain sequencing project: providing services to taxonomists for standard genome sequencing and annotation.</title>
        <authorList>
            <consortium name="The Broad Institute Genomics Platform"/>
            <consortium name="The Broad Institute Genome Sequencing Center for Infectious Disease"/>
            <person name="Wu L."/>
            <person name="Ma J."/>
        </authorList>
    </citation>
    <scope>NUCLEOTIDE SEQUENCE [LARGE SCALE GENOMIC DNA]</scope>
    <source>
        <strain evidence="19 20">JCM 15900</strain>
    </source>
</reference>
<evidence type="ECO:0000256" key="5">
    <source>
        <dbReference type="ARBA" id="ARBA00022475"/>
    </source>
</evidence>
<protein>
    <recommendedName>
        <fullName evidence="3 17">Cytochrome bc1 complex cytochrome c subunit</fullName>
        <ecNumber evidence="2 17">7.1.1.8</ecNumber>
    </recommendedName>
</protein>
<dbReference type="RefSeq" id="WP_291796103.1">
    <property type="nucleotide sequence ID" value="NZ_BAAAPZ010000020.1"/>
</dbReference>
<dbReference type="EC" id="7.1.1.8" evidence="2 17"/>
<evidence type="ECO:0000256" key="15">
    <source>
        <dbReference type="ARBA" id="ARBA00023136"/>
    </source>
</evidence>
<feature type="domain" description="Cytochrome c" evidence="18">
    <location>
        <begin position="46"/>
        <end position="219"/>
    </location>
</feature>
<keyword evidence="8 17" id="KW-0812">Transmembrane</keyword>
<evidence type="ECO:0000256" key="11">
    <source>
        <dbReference type="ARBA" id="ARBA00022967"/>
    </source>
</evidence>
<evidence type="ECO:0000256" key="2">
    <source>
        <dbReference type="ARBA" id="ARBA00012951"/>
    </source>
</evidence>
<comment type="caution">
    <text evidence="19">The sequence shown here is derived from an EMBL/GenBank/DDBJ whole genome shotgun (WGS) entry which is preliminary data.</text>
</comment>
<evidence type="ECO:0000256" key="4">
    <source>
        <dbReference type="ARBA" id="ARBA00022448"/>
    </source>
</evidence>
<keyword evidence="11 17" id="KW-1278">Translocase</keyword>
<dbReference type="InterPro" id="IPR009152">
    <property type="entry name" value="bc1_cytC-su"/>
</dbReference>
<comment type="catalytic activity">
    <reaction evidence="16 17">
        <text>a quinol + 2 Fe(III)-[cytochrome c](out) = a quinone + 2 Fe(II)-[cytochrome c](out) + 2 H(+)(out)</text>
        <dbReference type="Rhea" id="RHEA:11484"/>
        <dbReference type="Rhea" id="RHEA-COMP:10350"/>
        <dbReference type="Rhea" id="RHEA-COMP:14399"/>
        <dbReference type="ChEBI" id="CHEBI:15378"/>
        <dbReference type="ChEBI" id="CHEBI:24646"/>
        <dbReference type="ChEBI" id="CHEBI:29033"/>
        <dbReference type="ChEBI" id="CHEBI:29034"/>
        <dbReference type="ChEBI" id="CHEBI:132124"/>
        <dbReference type="EC" id="7.1.1.8"/>
    </reaction>
</comment>
<dbReference type="Gene3D" id="1.10.760.10">
    <property type="entry name" value="Cytochrome c-like domain"/>
    <property type="match status" value="2"/>
</dbReference>
<keyword evidence="4 17" id="KW-0813">Transport</keyword>
<keyword evidence="9 17" id="KW-0479">Metal-binding</keyword>
<keyword evidence="10" id="KW-0677">Repeat</keyword>
<dbReference type="EMBL" id="BAAAPZ010000020">
    <property type="protein sequence ID" value="GAA2107248.1"/>
    <property type="molecule type" value="Genomic_DNA"/>
</dbReference>
<comment type="subunit">
    <text evidence="17">The cytochrome bc1 complex is composed of a cytochrome b (QcrB), the Rieske iron-sulfur protein (QcrA) and a diheme cytochrome c (QcrC) subunit.</text>
</comment>
<keyword evidence="6 17" id="KW-0349">Heme</keyword>
<keyword evidence="7 17" id="KW-0679">Respiratory chain</keyword>
<dbReference type="PANTHER" id="PTHR33751:SF13">
    <property type="entry name" value="CYTOCHROME BC1 COMPLEX CYTOCHROME C SUBUNIT"/>
    <property type="match status" value="1"/>
</dbReference>
<evidence type="ECO:0000259" key="18">
    <source>
        <dbReference type="PROSITE" id="PS51007"/>
    </source>
</evidence>
<evidence type="ECO:0000256" key="8">
    <source>
        <dbReference type="ARBA" id="ARBA00022692"/>
    </source>
</evidence>
<dbReference type="Proteomes" id="UP001500984">
    <property type="component" value="Unassembled WGS sequence"/>
</dbReference>
<keyword evidence="5 17" id="KW-1003">Cell membrane</keyword>
<comment type="caution">
    <text evidence="17">Lacks conserved residue(s) required for the propagation of feature annotation.</text>
</comment>
<dbReference type="PIRSF" id="PIRSF000007">
    <property type="entry name" value="Ubiq_cycred_cyc"/>
    <property type="match status" value="1"/>
</dbReference>
<sequence length="261" mass="27470">MKLLATRRRHPMALVVLLLVGLLLTGGAYALFSSSTTAKADEYSAADIEKGNKLFVTNCATCHGINAEGTENGPSLIGVGAAAVDFQVGTGRMPLQMHGPQAQVKAPQFSDEEISQMAGFVASLGPGPAVPEEEYLNTAEGDAAAGGGLFRTNCAMCHNVVGAGGALTRGKYAPNLSEVSEKHLYEAMQTGPQNMPMFNDANLSPEEKRDVVTYIREVSEETSPGGFKLGSLGPVSEGLFIWFFGLASVIGITVWLTARSK</sequence>
<evidence type="ECO:0000256" key="12">
    <source>
        <dbReference type="ARBA" id="ARBA00022982"/>
    </source>
</evidence>
<dbReference type="PANTHER" id="PTHR33751">
    <property type="entry name" value="CBB3-TYPE CYTOCHROME C OXIDASE SUBUNIT FIXP"/>
    <property type="match status" value="1"/>
</dbReference>